<evidence type="ECO:0000256" key="1">
    <source>
        <dbReference type="SAM" id="MobiDB-lite"/>
    </source>
</evidence>
<gene>
    <name evidence="2" type="ORF">BOVATA_024990</name>
</gene>
<dbReference type="OrthoDB" id="425925at2759"/>
<reference evidence="2 3" key="1">
    <citation type="journal article" date="2017" name="BMC Genomics">
        <title>Whole-genome assembly of Babesia ovata and comparative genomics between closely related pathogens.</title>
        <authorList>
            <person name="Yamagishi J."/>
            <person name="Asada M."/>
            <person name="Hakimi H."/>
            <person name="Tanaka T.Q."/>
            <person name="Sugimoto C."/>
            <person name="Kawazu S."/>
        </authorList>
    </citation>
    <scope>NUCLEOTIDE SEQUENCE [LARGE SCALE GENOMIC DNA]</scope>
    <source>
        <strain evidence="2 3">Miyake</strain>
    </source>
</reference>
<feature type="region of interest" description="Disordered" evidence="1">
    <location>
        <begin position="326"/>
        <end position="345"/>
    </location>
</feature>
<proteinExistence type="predicted"/>
<sequence>MGQVSGAKRVVGENVTKALQAVVDMNTSLMMDLKAVREKIKLEITDVITSLEVETLDKKVRDDLKTLKQRIEKLNEQVEPPGGLVSGQLEQLKNAEEEFNQKTNPITMETRNLDQNFKSAIQQPLSKAVQAVDSAIGNLGGNLKLSGGDEKKLEKIFGYIKDKVGNIKGTPGSLNGDGGKGLDGINQKIGGLARAFVPGNGQNGFNARVDGWLEGVIGNNGQGANSKPGLKAVNSWIKAYNGRVGKQGVDVKGTVKEQIMKQAEISQAVEQAQKIIDKIKDNINQNNITENLTAIKEACDKFVEKLDEKLTNNKIGELATTIAGKIQDPQGLQRSSRSSTNPDSDLTTAVRATLLALCGGVKHTSDELNFLGISVFGNILDKIKPTVDGLHDQLTAATTTNSFPPGQPESPARAVDSKLEAVRDEVTGLTATFTGSVTNNLTAAVSKLPQAVTAFNTVAQAQIKGAAKETIKAAADQIQMDSGGNIKLEENGQMSNFETAHKMIRNTDSGLQPQLQGKVEEHIGEDDTAVGTGGGAEKVKIEKGKFTHYEKHITQPLESGKTLEGKQDEGLLPEAIGSIKSVGLAELKIIEPVVGGRAAEITQQTFAAPFIAIEKELEDIKKLVDGASFMDDNGRGVRVLLEELKSELGNKNGNGFWYVFPKAFEDIKKANSDLHNTKFTTGLKQIDTAVQAVRKELKGLWKVLQNKYGDKSAVIDVLQDLRDAAPCDRSRCDGKDAEDTVK</sequence>
<evidence type="ECO:0000313" key="3">
    <source>
        <dbReference type="Proteomes" id="UP000236319"/>
    </source>
</evidence>
<dbReference type="AlphaFoldDB" id="A0A2H6KDD9"/>
<comment type="caution">
    <text evidence="2">The sequence shown here is derived from an EMBL/GenBank/DDBJ whole genome shotgun (WGS) entry which is preliminary data.</text>
</comment>
<keyword evidence="3" id="KW-1185">Reference proteome</keyword>
<name>A0A2H6KDD9_9APIC</name>
<dbReference type="EMBL" id="BDSA01000002">
    <property type="protein sequence ID" value="GBE61006.1"/>
    <property type="molecule type" value="Genomic_DNA"/>
</dbReference>
<dbReference type="VEuPathDB" id="PiroplasmaDB:BOVATA_024990"/>
<evidence type="ECO:0000313" key="2">
    <source>
        <dbReference type="EMBL" id="GBE61006.1"/>
    </source>
</evidence>
<dbReference type="GeneID" id="39874776"/>
<accession>A0A2H6KDD9</accession>
<feature type="compositionally biased region" description="Polar residues" evidence="1">
    <location>
        <begin position="330"/>
        <end position="345"/>
    </location>
</feature>
<dbReference type="Proteomes" id="UP000236319">
    <property type="component" value="Unassembled WGS sequence"/>
</dbReference>
<feature type="region of interest" description="Disordered" evidence="1">
    <location>
        <begin position="397"/>
        <end position="416"/>
    </location>
</feature>
<dbReference type="RefSeq" id="XP_028867249.1">
    <property type="nucleotide sequence ID" value="XM_029011416.1"/>
</dbReference>
<protein>
    <submittedName>
        <fullName evidence="2">Extracellular matrix-binding ebh, putative</fullName>
    </submittedName>
</protein>
<organism evidence="2 3">
    <name type="scientific">Babesia ovata</name>
    <dbReference type="NCBI Taxonomy" id="189622"/>
    <lineage>
        <taxon>Eukaryota</taxon>
        <taxon>Sar</taxon>
        <taxon>Alveolata</taxon>
        <taxon>Apicomplexa</taxon>
        <taxon>Aconoidasida</taxon>
        <taxon>Piroplasmida</taxon>
        <taxon>Babesiidae</taxon>
        <taxon>Babesia</taxon>
    </lineage>
</organism>